<proteinExistence type="inferred from homology"/>
<keyword evidence="3" id="KW-1003">Cell membrane</keyword>
<feature type="region of interest" description="Disordered" evidence="7">
    <location>
        <begin position="174"/>
        <end position="210"/>
    </location>
</feature>
<feature type="transmembrane region" description="Helical" evidence="8">
    <location>
        <begin position="6"/>
        <end position="24"/>
    </location>
</feature>
<comment type="similarity">
    <text evidence="2">Belongs to the UPF0702 family.</text>
</comment>
<dbReference type="AlphaFoldDB" id="A0A1M5R7J4"/>
<dbReference type="Pfam" id="PF04239">
    <property type="entry name" value="DUF421"/>
    <property type="match status" value="1"/>
</dbReference>
<dbReference type="InterPro" id="IPR007353">
    <property type="entry name" value="DUF421"/>
</dbReference>
<sequence>MEWSWIWKAVLIIIGGTLLLRLAGRKSISQMTLAQTVIMIGIGSLLIQPLAGKNIWTTLGVGTVLVLTLIVIEFAQIKSDSFEGIITGKSKVLIHNGVIQYDQLKKLRLTTDQLEMNFRQKNISRIDDVEWATLEANGQIGYELKQEAQPATKGDVQQLYTEIKNVQQQLAQRRTLGGGAGEKFQSPSNLFQEVADKGHDSNTTPPHQFD</sequence>
<evidence type="ECO:0000256" key="6">
    <source>
        <dbReference type="ARBA" id="ARBA00023136"/>
    </source>
</evidence>
<dbReference type="InterPro" id="IPR023090">
    <property type="entry name" value="UPF0702_alpha/beta_dom_sf"/>
</dbReference>
<keyword evidence="6 8" id="KW-0472">Membrane</keyword>
<evidence type="ECO:0000259" key="9">
    <source>
        <dbReference type="Pfam" id="PF04239"/>
    </source>
</evidence>
<evidence type="ECO:0000256" key="7">
    <source>
        <dbReference type="SAM" id="MobiDB-lite"/>
    </source>
</evidence>
<reference evidence="11" key="1">
    <citation type="submission" date="2016-11" db="EMBL/GenBank/DDBJ databases">
        <authorList>
            <person name="Varghese N."/>
            <person name="Submissions S."/>
        </authorList>
    </citation>
    <scope>NUCLEOTIDE SEQUENCE [LARGE SCALE GENOMIC DNA]</scope>
    <source>
        <strain evidence="11">CGMCC 1.6496</strain>
    </source>
</reference>
<evidence type="ECO:0000313" key="11">
    <source>
        <dbReference type="Proteomes" id="UP000184079"/>
    </source>
</evidence>
<evidence type="ECO:0000313" key="10">
    <source>
        <dbReference type="EMBL" id="SHH22006.1"/>
    </source>
</evidence>
<accession>A0A1M5R7J4</accession>
<gene>
    <name evidence="10" type="ORF">SAMN05421807_10541</name>
</gene>
<evidence type="ECO:0000256" key="5">
    <source>
        <dbReference type="ARBA" id="ARBA00022989"/>
    </source>
</evidence>
<evidence type="ECO:0000256" key="3">
    <source>
        <dbReference type="ARBA" id="ARBA00022475"/>
    </source>
</evidence>
<dbReference type="EMBL" id="FQXD01000005">
    <property type="protein sequence ID" value="SHH22006.1"/>
    <property type="molecule type" value="Genomic_DNA"/>
</dbReference>
<comment type="subcellular location">
    <subcellularLocation>
        <location evidence="1">Cell membrane</location>
        <topology evidence="1">Multi-pass membrane protein</topology>
    </subcellularLocation>
</comment>
<protein>
    <submittedName>
        <fullName evidence="10">Uncharacterized membrane protein YcaP, DUF421 family</fullName>
    </submittedName>
</protein>
<dbReference type="RefSeq" id="WP_073006786.1">
    <property type="nucleotide sequence ID" value="NZ_FQXD01000005.1"/>
</dbReference>
<feature type="compositionally biased region" description="Polar residues" evidence="7">
    <location>
        <begin position="201"/>
        <end position="210"/>
    </location>
</feature>
<feature type="transmembrane region" description="Helical" evidence="8">
    <location>
        <begin position="55"/>
        <end position="75"/>
    </location>
</feature>
<dbReference type="GO" id="GO:0005886">
    <property type="term" value="C:plasma membrane"/>
    <property type="evidence" value="ECO:0007669"/>
    <property type="project" value="UniProtKB-SubCell"/>
</dbReference>
<dbReference type="PANTHER" id="PTHR34582:SF2">
    <property type="entry name" value="UPF0702 TRANSMEMBRANE PROTEIN YDFR"/>
    <property type="match status" value="1"/>
</dbReference>
<feature type="transmembrane region" description="Helical" evidence="8">
    <location>
        <begin position="31"/>
        <end position="49"/>
    </location>
</feature>
<keyword evidence="4 8" id="KW-0812">Transmembrane</keyword>
<dbReference type="Proteomes" id="UP000184079">
    <property type="component" value="Unassembled WGS sequence"/>
</dbReference>
<name>A0A1M5R7J4_9BACI</name>
<keyword evidence="5 8" id="KW-1133">Transmembrane helix</keyword>
<dbReference type="Gene3D" id="3.30.240.20">
    <property type="entry name" value="bsu07140 like domains"/>
    <property type="match status" value="1"/>
</dbReference>
<feature type="domain" description="YetF C-terminal" evidence="9">
    <location>
        <begin position="78"/>
        <end position="150"/>
    </location>
</feature>
<dbReference type="PANTHER" id="PTHR34582">
    <property type="entry name" value="UPF0702 TRANSMEMBRANE PROTEIN YCAP"/>
    <property type="match status" value="1"/>
</dbReference>
<evidence type="ECO:0000256" key="4">
    <source>
        <dbReference type="ARBA" id="ARBA00022692"/>
    </source>
</evidence>
<organism evidence="10 11">
    <name type="scientific">Virgibacillus chiguensis</name>
    <dbReference type="NCBI Taxonomy" id="411959"/>
    <lineage>
        <taxon>Bacteria</taxon>
        <taxon>Bacillati</taxon>
        <taxon>Bacillota</taxon>
        <taxon>Bacilli</taxon>
        <taxon>Bacillales</taxon>
        <taxon>Bacillaceae</taxon>
        <taxon>Virgibacillus</taxon>
    </lineage>
</organism>
<evidence type="ECO:0000256" key="8">
    <source>
        <dbReference type="SAM" id="Phobius"/>
    </source>
</evidence>
<evidence type="ECO:0000256" key="2">
    <source>
        <dbReference type="ARBA" id="ARBA00006448"/>
    </source>
</evidence>
<keyword evidence="11" id="KW-1185">Reference proteome</keyword>
<dbReference type="OrthoDB" id="1796697at2"/>
<evidence type="ECO:0000256" key="1">
    <source>
        <dbReference type="ARBA" id="ARBA00004651"/>
    </source>
</evidence>